<comment type="caution">
    <text evidence="1">The sequence shown here is derived from an EMBL/GenBank/DDBJ whole genome shotgun (WGS) entry which is preliminary data.</text>
</comment>
<keyword evidence="2" id="KW-1185">Reference proteome</keyword>
<reference evidence="2" key="1">
    <citation type="journal article" date="2023" name="G3 (Bethesda)">
        <title>Genome assembly and association tests identify interacting loci associated with vigor, precocity, and sex in interspecific pistachio rootstocks.</title>
        <authorList>
            <person name="Palmer W."/>
            <person name="Jacygrad E."/>
            <person name="Sagayaradj S."/>
            <person name="Cavanaugh K."/>
            <person name="Han R."/>
            <person name="Bertier L."/>
            <person name="Beede B."/>
            <person name="Kafkas S."/>
            <person name="Golino D."/>
            <person name="Preece J."/>
            <person name="Michelmore R."/>
        </authorList>
    </citation>
    <scope>NUCLEOTIDE SEQUENCE [LARGE SCALE GENOMIC DNA]</scope>
</reference>
<gene>
    <name evidence="1" type="ORF">Patl1_14778</name>
</gene>
<protein>
    <submittedName>
        <fullName evidence="1">Uncharacterized protein</fullName>
    </submittedName>
</protein>
<organism evidence="1 2">
    <name type="scientific">Pistacia atlantica</name>
    <dbReference type="NCBI Taxonomy" id="434234"/>
    <lineage>
        <taxon>Eukaryota</taxon>
        <taxon>Viridiplantae</taxon>
        <taxon>Streptophyta</taxon>
        <taxon>Embryophyta</taxon>
        <taxon>Tracheophyta</taxon>
        <taxon>Spermatophyta</taxon>
        <taxon>Magnoliopsida</taxon>
        <taxon>eudicotyledons</taxon>
        <taxon>Gunneridae</taxon>
        <taxon>Pentapetalae</taxon>
        <taxon>rosids</taxon>
        <taxon>malvids</taxon>
        <taxon>Sapindales</taxon>
        <taxon>Anacardiaceae</taxon>
        <taxon>Pistacia</taxon>
    </lineage>
</organism>
<sequence>MKDDQQNDPDYDLKDDDEDEEKNDKGFYQRLDQRIRWPRLLRDMFIAVLRDLRGFSLDNDNINPDGGNNALQNNPRTATVTKDD</sequence>
<proteinExistence type="predicted"/>
<evidence type="ECO:0000313" key="1">
    <source>
        <dbReference type="EMBL" id="KAJ0091429.1"/>
    </source>
</evidence>
<name>A0ACC1AXL1_9ROSI</name>
<dbReference type="Proteomes" id="UP001164250">
    <property type="component" value="Chromosome 8"/>
</dbReference>
<accession>A0ACC1AXL1</accession>
<evidence type="ECO:0000313" key="2">
    <source>
        <dbReference type="Proteomes" id="UP001164250"/>
    </source>
</evidence>
<dbReference type="EMBL" id="CM047904">
    <property type="protein sequence ID" value="KAJ0091429.1"/>
    <property type="molecule type" value="Genomic_DNA"/>
</dbReference>